<keyword evidence="1" id="KW-0472">Membrane</keyword>
<feature type="transmembrane region" description="Helical" evidence="1">
    <location>
        <begin position="120"/>
        <end position="141"/>
    </location>
</feature>
<dbReference type="EMBL" id="CAADRP010001674">
    <property type="protein sequence ID" value="VFU47612.1"/>
    <property type="molecule type" value="Genomic_DNA"/>
</dbReference>
<gene>
    <name evidence="2" type="ORF">SVIM_LOCUS306318</name>
</gene>
<reference evidence="2" key="1">
    <citation type="submission" date="2019-03" db="EMBL/GenBank/DDBJ databases">
        <authorList>
            <person name="Mank J."/>
            <person name="Almeida P."/>
        </authorList>
    </citation>
    <scope>NUCLEOTIDE SEQUENCE</scope>
    <source>
        <strain evidence="2">78183</strain>
    </source>
</reference>
<dbReference type="PANTHER" id="PTHR34949">
    <property type="entry name" value="OS05G0443700 PROTEIN"/>
    <property type="match status" value="1"/>
</dbReference>
<sequence>MKMNSLLIRKNGEHIIDIEERKNLGMRDIICQVDKTTGSRRTWSSPNFGALKIVIAQDDGQRDRVVSCVEATPKEKGYKPFFWKQRCGEHSRAKGSITLFNKLFGQASGLQRQLQTPVHLQSSCSIQLTLALMLSIFLFGCRKKAARRKITVANIFDVLEIQGQENLLYETRVAGLECYFRFHSHRKCACIHLVSNVLQ</sequence>
<evidence type="ECO:0000313" key="2">
    <source>
        <dbReference type="EMBL" id="VFU47612.1"/>
    </source>
</evidence>
<keyword evidence="1" id="KW-0812">Transmembrane</keyword>
<organism evidence="2">
    <name type="scientific">Salix viminalis</name>
    <name type="common">Common osier</name>
    <name type="synonym">Basket willow</name>
    <dbReference type="NCBI Taxonomy" id="40686"/>
    <lineage>
        <taxon>Eukaryota</taxon>
        <taxon>Viridiplantae</taxon>
        <taxon>Streptophyta</taxon>
        <taxon>Embryophyta</taxon>
        <taxon>Tracheophyta</taxon>
        <taxon>Spermatophyta</taxon>
        <taxon>Magnoliopsida</taxon>
        <taxon>eudicotyledons</taxon>
        <taxon>Gunneridae</taxon>
        <taxon>Pentapetalae</taxon>
        <taxon>rosids</taxon>
        <taxon>fabids</taxon>
        <taxon>Malpighiales</taxon>
        <taxon>Salicaceae</taxon>
        <taxon>Saliceae</taxon>
        <taxon>Salix</taxon>
    </lineage>
</organism>
<keyword evidence="1" id="KW-1133">Transmembrane helix</keyword>
<name>A0A6N2M239_SALVM</name>
<proteinExistence type="predicted"/>
<dbReference type="PANTHER" id="PTHR34949:SF3">
    <property type="entry name" value="OS08G0244100 PROTEIN"/>
    <property type="match status" value="1"/>
</dbReference>
<accession>A0A6N2M239</accession>
<dbReference type="AlphaFoldDB" id="A0A6N2M239"/>
<protein>
    <submittedName>
        <fullName evidence="2">Uncharacterized protein</fullName>
    </submittedName>
</protein>
<evidence type="ECO:0000256" key="1">
    <source>
        <dbReference type="SAM" id="Phobius"/>
    </source>
</evidence>